<organism evidence="1 2">
    <name type="scientific">Bordetella ansorpii</name>
    <dbReference type="NCBI Taxonomy" id="288768"/>
    <lineage>
        <taxon>Bacteria</taxon>
        <taxon>Pseudomonadati</taxon>
        <taxon>Pseudomonadota</taxon>
        <taxon>Betaproteobacteria</taxon>
        <taxon>Burkholderiales</taxon>
        <taxon>Alcaligenaceae</taxon>
        <taxon>Bordetella</taxon>
    </lineage>
</organism>
<name>A0A157RP90_9BORD</name>
<evidence type="ECO:0008006" key="3">
    <source>
        <dbReference type="Google" id="ProtNLM"/>
    </source>
</evidence>
<dbReference type="RefSeq" id="WP_066421422.1">
    <property type="nucleotide sequence ID" value="NZ_FKBS01000029.1"/>
</dbReference>
<evidence type="ECO:0000313" key="1">
    <source>
        <dbReference type="EMBL" id="SAI59797.1"/>
    </source>
</evidence>
<evidence type="ECO:0000313" key="2">
    <source>
        <dbReference type="Proteomes" id="UP000077037"/>
    </source>
</evidence>
<reference evidence="1 2" key="1">
    <citation type="submission" date="2016-03" db="EMBL/GenBank/DDBJ databases">
        <authorList>
            <consortium name="Pathogen Informatics"/>
        </authorList>
    </citation>
    <scope>NUCLEOTIDE SEQUENCE [LARGE SCALE GENOMIC DNA]</scope>
    <source>
        <strain evidence="1 2">NCTC13364</strain>
    </source>
</reference>
<proteinExistence type="predicted"/>
<sequence length="225" mass="24458">MRFDFSSGNPLPAELLEYFRQAEAAGLCDPDLEESLLLAEPDARALSAQLSFHPLVRILDGVALDDAQTSNHHLYVMAGPLHGSVFFLSHDDGSRVVYASLLDYLTQVQLARDAGSSLEARHPERAPIGQDPLALAAWIRSLAHDEEADAILPALIPSLDLADHGLLRELAAYEDFYVAEAVAREITARPDRSLQDIADLCAQHAHPQAAEAGRRALKRIGALQA</sequence>
<dbReference type="AlphaFoldDB" id="A0A157RP90"/>
<dbReference type="Proteomes" id="UP000077037">
    <property type="component" value="Unassembled WGS sequence"/>
</dbReference>
<protein>
    <recommendedName>
        <fullName evidence="3">SMI1/KNR4 family protein</fullName>
    </recommendedName>
</protein>
<gene>
    <name evidence="1" type="ORF">SAMEA1982600_05381</name>
</gene>
<accession>A0A157RP90</accession>
<dbReference type="OrthoDB" id="8859697at2"/>
<dbReference type="EMBL" id="FKBS01000029">
    <property type="protein sequence ID" value="SAI59797.1"/>
    <property type="molecule type" value="Genomic_DNA"/>
</dbReference>